<accession>W9V7N4</accession>
<keyword evidence="2" id="KW-1185">Reference proteome</keyword>
<dbReference type="STRING" id="1249627.D779_1335"/>
<comment type="caution">
    <text evidence="1">The sequence shown here is derived from an EMBL/GenBank/DDBJ whole genome shotgun (WGS) entry which is preliminary data.</text>
</comment>
<dbReference type="SUPFAM" id="SSF53474">
    <property type="entry name" value="alpha/beta-Hydrolases"/>
    <property type="match status" value="1"/>
</dbReference>
<dbReference type="eggNOG" id="COG1073">
    <property type="taxonomic scope" value="Bacteria"/>
</dbReference>
<reference evidence="1 2" key="1">
    <citation type="submission" date="2012-11" db="EMBL/GenBank/DDBJ databases">
        <title>Genome assembly of Thiorhodococcus sp. AK35.</title>
        <authorList>
            <person name="Nupur N."/>
            <person name="Khatri I."/>
            <person name="Subramanian S."/>
            <person name="Pinnaka A."/>
        </authorList>
    </citation>
    <scope>NUCLEOTIDE SEQUENCE [LARGE SCALE GENOMIC DNA]</scope>
    <source>
        <strain evidence="1 2">AK35</strain>
    </source>
</reference>
<dbReference type="Gene3D" id="3.40.50.1820">
    <property type="entry name" value="alpha/beta hydrolase"/>
    <property type="match status" value="1"/>
</dbReference>
<dbReference type="InterPro" id="IPR029058">
    <property type="entry name" value="AB_hydrolase_fold"/>
</dbReference>
<proteinExistence type="predicted"/>
<name>W9V7N4_9GAMM</name>
<protein>
    <submittedName>
        <fullName evidence="1">Lipase/esterase</fullName>
    </submittedName>
</protein>
<evidence type="ECO:0000313" key="1">
    <source>
        <dbReference type="EMBL" id="EXJ15593.1"/>
    </source>
</evidence>
<gene>
    <name evidence="1" type="ORF">D779_1335</name>
</gene>
<dbReference type="EMBL" id="AONC01000025">
    <property type="protein sequence ID" value="EXJ15593.1"/>
    <property type="molecule type" value="Genomic_DNA"/>
</dbReference>
<dbReference type="Proteomes" id="UP000019460">
    <property type="component" value="Unassembled WGS sequence"/>
</dbReference>
<dbReference type="AlphaFoldDB" id="W9V7N4"/>
<sequence length="207" mass="21510">MDYSLYRPASARSGDLVLLGHGFMRDRERMTGLAESLAETGLTVAALDFCNARPWDGGHVQNGFDMMALADALGARRRVYAGFSAGALAALVAGRNDPRALGVVALDLVDADGVGRLMARGMDRPLIGLFGEPSACNARGNGLAVYAAAPDASVQRIAGANHCDFESPTDWVCRLVCGSPSADGARRDAVLRATTEAIRSLTAGAAG</sequence>
<evidence type="ECO:0000313" key="2">
    <source>
        <dbReference type="Proteomes" id="UP000019460"/>
    </source>
</evidence>
<organism evidence="1 2">
    <name type="scientific">Imhoffiella purpurea</name>
    <dbReference type="NCBI Taxonomy" id="1249627"/>
    <lineage>
        <taxon>Bacteria</taxon>
        <taxon>Pseudomonadati</taxon>
        <taxon>Pseudomonadota</taxon>
        <taxon>Gammaproteobacteria</taxon>
        <taxon>Chromatiales</taxon>
        <taxon>Chromatiaceae</taxon>
        <taxon>Imhoffiella</taxon>
    </lineage>
</organism>